<dbReference type="GO" id="GO:0006508">
    <property type="term" value="P:proteolysis"/>
    <property type="evidence" value="ECO:0007669"/>
    <property type="project" value="UniProtKB-KW"/>
</dbReference>
<comment type="similarity">
    <text evidence="2 7">Belongs to the peptidase S8 family.</text>
</comment>
<dbReference type="InterPro" id="IPR023827">
    <property type="entry name" value="Peptidase_S8_Asp-AS"/>
</dbReference>
<organism evidence="10 11">
    <name type="scientific">Paludifilum halophilum</name>
    <dbReference type="NCBI Taxonomy" id="1642702"/>
    <lineage>
        <taxon>Bacteria</taxon>
        <taxon>Bacillati</taxon>
        <taxon>Bacillota</taxon>
        <taxon>Bacilli</taxon>
        <taxon>Bacillales</taxon>
        <taxon>Thermoactinomycetaceae</taxon>
        <taxon>Paludifilum</taxon>
    </lineage>
</organism>
<evidence type="ECO:0000313" key="10">
    <source>
        <dbReference type="EMBL" id="OYD07270.1"/>
    </source>
</evidence>
<comment type="caution">
    <text evidence="10">The sequence shown here is derived from an EMBL/GenBank/DDBJ whole genome shotgun (WGS) entry which is preliminary data.</text>
</comment>
<dbReference type="InterPro" id="IPR000209">
    <property type="entry name" value="Peptidase_S8/S53_dom"/>
</dbReference>
<dbReference type="PRINTS" id="PR00723">
    <property type="entry name" value="SUBTILISIN"/>
</dbReference>
<dbReference type="EMBL" id="NOWF01000007">
    <property type="protein sequence ID" value="OYD07270.1"/>
    <property type="molecule type" value="Genomic_DNA"/>
</dbReference>
<dbReference type="Gene3D" id="3.40.50.200">
    <property type="entry name" value="Peptidase S8/S53 domain"/>
    <property type="match status" value="1"/>
</dbReference>
<dbReference type="PROSITE" id="PS00136">
    <property type="entry name" value="SUBTILASE_ASP"/>
    <property type="match status" value="1"/>
</dbReference>
<keyword evidence="11" id="KW-1185">Reference proteome</keyword>
<name>A0A235B4N9_9BACL</name>
<dbReference type="SUPFAM" id="SSF52743">
    <property type="entry name" value="Subtilisin-like"/>
    <property type="match status" value="1"/>
</dbReference>
<evidence type="ECO:0000256" key="6">
    <source>
        <dbReference type="ARBA" id="ARBA00022825"/>
    </source>
</evidence>
<feature type="domain" description="Fervidolysin-like N-terminal prodomain" evidence="9">
    <location>
        <begin position="31"/>
        <end position="107"/>
    </location>
</feature>
<dbReference type="Pfam" id="PF22148">
    <property type="entry name" value="Fervidolysin_NPro-like"/>
    <property type="match status" value="1"/>
</dbReference>
<feature type="active site" description="Charge relay system" evidence="7">
    <location>
        <position position="337"/>
    </location>
</feature>
<dbReference type="GO" id="GO:0004252">
    <property type="term" value="F:serine-type endopeptidase activity"/>
    <property type="evidence" value="ECO:0007669"/>
    <property type="project" value="UniProtKB-UniRule"/>
</dbReference>
<keyword evidence="3" id="KW-0964">Secreted</keyword>
<protein>
    <submittedName>
        <fullName evidence="10">Uncharacterized protein</fullName>
    </submittedName>
</protein>
<feature type="domain" description="Peptidase S8/S53" evidence="8">
    <location>
        <begin position="141"/>
        <end position="357"/>
    </location>
</feature>
<sequence>MYTDEKWMGLDPVCFSIRVFRIRFFSTADVDAADGTESAYAAGEVVVQFQPGVKMSQKAMLHQEQNARVLSRNPQLGFEVVRVTDRSVSEAVRQYRQHPMVENVEPNDRFHAEGTPNDSLFSDQWNLERVKAPSAWNVTRGQGTRIAIVDTGVELNHPDLAGKIAPGYDFVEDDTTPEDGNGHGTHMAGIAAAVTDNGIGIASMAPDAELIPVRVLDDNGSGTLSDVASGITYAADQGADVINLSLGSSQSSSILEDAVNYAWNRESVIVAAAGGSGSTTPQYPASYTNAIAVAATDRNDRVPNFSTRGDWVDAGAPGVDIPSTYIGGGYQSLSGSSTSAAHVSGLAALLASQGRNPSNILTAVEETGDPIPDQTFKRINAYRAVMHEGGQLGRKMLNVHSNR</sequence>
<dbReference type="PANTHER" id="PTHR43806">
    <property type="entry name" value="PEPTIDASE S8"/>
    <property type="match status" value="1"/>
</dbReference>
<evidence type="ECO:0000313" key="11">
    <source>
        <dbReference type="Proteomes" id="UP000215459"/>
    </source>
</evidence>
<dbReference type="RefSeq" id="WP_094265014.1">
    <property type="nucleotide sequence ID" value="NZ_NOWF01000007.1"/>
</dbReference>
<feature type="active site" description="Charge relay system" evidence="7">
    <location>
        <position position="150"/>
    </location>
</feature>
<gene>
    <name evidence="10" type="ORF">CHM34_12890</name>
</gene>
<keyword evidence="5 7" id="KW-0378">Hydrolase</keyword>
<evidence type="ECO:0000256" key="5">
    <source>
        <dbReference type="ARBA" id="ARBA00022801"/>
    </source>
</evidence>
<dbReference type="Proteomes" id="UP000215459">
    <property type="component" value="Unassembled WGS sequence"/>
</dbReference>
<dbReference type="GO" id="GO:0005576">
    <property type="term" value="C:extracellular region"/>
    <property type="evidence" value="ECO:0007669"/>
    <property type="project" value="UniProtKB-SubCell"/>
</dbReference>
<dbReference type="Pfam" id="PF00082">
    <property type="entry name" value="Peptidase_S8"/>
    <property type="match status" value="1"/>
</dbReference>
<evidence type="ECO:0000259" key="9">
    <source>
        <dbReference type="Pfam" id="PF22148"/>
    </source>
</evidence>
<keyword evidence="4 7" id="KW-0645">Protease</keyword>
<dbReference type="OrthoDB" id="9798386at2"/>
<proteinExistence type="inferred from homology"/>
<evidence type="ECO:0000259" key="8">
    <source>
        <dbReference type="Pfam" id="PF00082"/>
    </source>
</evidence>
<evidence type="ECO:0000256" key="4">
    <source>
        <dbReference type="ARBA" id="ARBA00022670"/>
    </source>
</evidence>
<dbReference type="PROSITE" id="PS51892">
    <property type="entry name" value="SUBTILASE"/>
    <property type="match status" value="1"/>
</dbReference>
<dbReference type="InterPro" id="IPR036852">
    <property type="entry name" value="Peptidase_S8/S53_dom_sf"/>
</dbReference>
<dbReference type="InterPro" id="IPR034084">
    <property type="entry name" value="Thermitase-like_dom"/>
</dbReference>
<dbReference type="InterPro" id="IPR050131">
    <property type="entry name" value="Peptidase_S8_subtilisin-like"/>
</dbReference>
<accession>A0A235B4N9</accession>
<dbReference type="CDD" id="cd07484">
    <property type="entry name" value="Peptidases_S8_Thermitase_like"/>
    <property type="match status" value="1"/>
</dbReference>
<evidence type="ECO:0000256" key="2">
    <source>
        <dbReference type="ARBA" id="ARBA00011073"/>
    </source>
</evidence>
<reference evidence="10 11" key="1">
    <citation type="submission" date="2017-07" db="EMBL/GenBank/DDBJ databases">
        <title>The genome sequence of Paludifilum halophilum highlights mechanisms for microbial adaptation to high salt environemnts.</title>
        <authorList>
            <person name="Belbahri L."/>
        </authorList>
    </citation>
    <scope>NUCLEOTIDE SEQUENCE [LARGE SCALE GENOMIC DNA]</scope>
    <source>
        <strain evidence="10 11">DSM 102817</strain>
    </source>
</reference>
<evidence type="ECO:0000256" key="7">
    <source>
        <dbReference type="PROSITE-ProRule" id="PRU01240"/>
    </source>
</evidence>
<dbReference type="AlphaFoldDB" id="A0A235B4N9"/>
<evidence type="ECO:0000256" key="1">
    <source>
        <dbReference type="ARBA" id="ARBA00004613"/>
    </source>
</evidence>
<evidence type="ECO:0000256" key="3">
    <source>
        <dbReference type="ARBA" id="ARBA00022525"/>
    </source>
</evidence>
<dbReference type="InterPro" id="IPR015500">
    <property type="entry name" value="Peptidase_S8_subtilisin-rel"/>
</dbReference>
<feature type="active site" description="Charge relay system" evidence="7">
    <location>
        <position position="183"/>
    </location>
</feature>
<dbReference type="PANTHER" id="PTHR43806:SF11">
    <property type="entry name" value="CEREVISIN-RELATED"/>
    <property type="match status" value="1"/>
</dbReference>
<keyword evidence="6 7" id="KW-0720">Serine protease</keyword>
<dbReference type="InterPro" id="IPR054399">
    <property type="entry name" value="Fervidolysin-like_N_prodom"/>
</dbReference>
<comment type="subcellular location">
    <subcellularLocation>
        <location evidence="1">Secreted</location>
    </subcellularLocation>
</comment>